<comment type="caution">
    <text evidence="1">The sequence shown here is derived from an EMBL/GenBank/DDBJ whole genome shotgun (WGS) entry which is preliminary data.</text>
</comment>
<dbReference type="AlphaFoldDB" id="A0A512BR31"/>
<protein>
    <submittedName>
        <fullName evidence="1">Uncharacterized protein</fullName>
    </submittedName>
</protein>
<accession>A0A512BR31</accession>
<proteinExistence type="predicted"/>
<keyword evidence="2" id="KW-1185">Reference proteome</keyword>
<dbReference type="Proteomes" id="UP000321085">
    <property type="component" value="Unassembled WGS sequence"/>
</dbReference>
<reference evidence="1 2" key="1">
    <citation type="submission" date="2019-07" db="EMBL/GenBank/DDBJ databases">
        <title>Whole genome shotgun sequence of Microvirga aerophila NBRC 106136.</title>
        <authorList>
            <person name="Hosoyama A."/>
            <person name="Uohara A."/>
            <person name="Ohji S."/>
            <person name="Ichikawa N."/>
        </authorList>
    </citation>
    <scope>NUCLEOTIDE SEQUENCE [LARGE SCALE GENOMIC DNA]</scope>
    <source>
        <strain evidence="1 2">NBRC 106136</strain>
    </source>
</reference>
<dbReference type="OrthoDB" id="9910494at2"/>
<dbReference type="EMBL" id="BJYU01000022">
    <property type="protein sequence ID" value="GEO14374.1"/>
    <property type="molecule type" value="Genomic_DNA"/>
</dbReference>
<sequence>MTGFDEEYARRVREECFRAILEASVRDGKLHLSEPEIYDGVMSAIAMIHSSQDQTPSVEATAQVSEAIARHFRQRVKELKAAKEQLGVSLADAGNGENVH</sequence>
<dbReference type="RefSeq" id="WP_114184732.1">
    <property type="nucleotide sequence ID" value="NZ_BJYU01000022.1"/>
</dbReference>
<name>A0A512BR31_9HYPH</name>
<evidence type="ECO:0000313" key="1">
    <source>
        <dbReference type="EMBL" id="GEO14374.1"/>
    </source>
</evidence>
<organism evidence="1 2">
    <name type="scientific">Microvirga aerophila</name>
    <dbReference type="NCBI Taxonomy" id="670291"/>
    <lineage>
        <taxon>Bacteria</taxon>
        <taxon>Pseudomonadati</taxon>
        <taxon>Pseudomonadota</taxon>
        <taxon>Alphaproteobacteria</taxon>
        <taxon>Hyphomicrobiales</taxon>
        <taxon>Methylobacteriaceae</taxon>
        <taxon>Microvirga</taxon>
    </lineage>
</organism>
<gene>
    <name evidence="1" type="ORF">MAE02_20700</name>
</gene>
<evidence type="ECO:0000313" key="2">
    <source>
        <dbReference type="Proteomes" id="UP000321085"/>
    </source>
</evidence>